<keyword evidence="1" id="KW-1133">Transmembrane helix</keyword>
<dbReference type="EMBL" id="FNHF01000001">
    <property type="protein sequence ID" value="SDL87799.1"/>
    <property type="molecule type" value="Genomic_DNA"/>
</dbReference>
<feature type="transmembrane region" description="Helical" evidence="1">
    <location>
        <begin position="63"/>
        <end position="85"/>
    </location>
</feature>
<evidence type="ECO:0000313" key="3">
    <source>
        <dbReference type="Proteomes" id="UP000182347"/>
    </source>
</evidence>
<evidence type="ECO:0000256" key="1">
    <source>
        <dbReference type="SAM" id="Phobius"/>
    </source>
</evidence>
<dbReference type="Proteomes" id="UP000182347">
    <property type="component" value="Unassembled WGS sequence"/>
</dbReference>
<feature type="transmembrane region" description="Helical" evidence="1">
    <location>
        <begin position="20"/>
        <end position="36"/>
    </location>
</feature>
<keyword evidence="3" id="KW-1185">Reference proteome</keyword>
<reference evidence="3" key="1">
    <citation type="submission" date="2016-10" db="EMBL/GenBank/DDBJ databases">
        <authorList>
            <person name="Varghese N."/>
            <person name="Submissions S."/>
        </authorList>
    </citation>
    <scope>NUCLEOTIDE SEQUENCE [LARGE SCALE GENOMIC DNA]</scope>
    <source>
        <strain evidence="3">CGMCC 1.6199</strain>
    </source>
</reference>
<keyword evidence="1" id="KW-0812">Transmembrane</keyword>
<gene>
    <name evidence="2" type="ORF">SAMN05216244_1074</name>
</gene>
<name>A0A1G9NN32_9BACI</name>
<accession>A0A1G9NN32</accession>
<organism evidence="2 3">
    <name type="scientific">Sediminibacillus halophilus</name>
    <dbReference type="NCBI Taxonomy" id="482461"/>
    <lineage>
        <taxon>Bacteria</taxon>
        <taxon>Bacillati</taxon>
        <taxon>Bacillota</taxon>
        <taxon>Bacilli</taxon>
        <taxon>Bacillales</taxon>
        <taxon>Bacillaceae</taxon>
        <taxon>Sediminibacillus</taxon>
    </lineage>
</organism>
<keyword evidence="1" id="KW-0472">Membrane</keyword>
<proteinExistence type="predicted"/>
<evidence type="ECO:0000313" key="2">
    <source>
        <dbReference type="EMBL" id="SDL87799.1"/>
    </source>
</evidence>
<protein>
    <submittedName>
        <fullName evidence="2">Uncharacterized protein</fullName>
    </submittedName>
</protein>
<dbReference type="AlphaFoldDB" id="A0A1G9NN32"/>
<sequence length="92" mass="11062">MEAITKGGELLQMIDRKTKLIFGLVFLLASGFLYTMERLNRYIYWFAQTSTGEFPTNPDMQLIYQNLFIPVFLLISILFFIWYFYESWQHNN</sequence>